<evidence type="ECO:0000313" key="2">
    <source>
        <dbReference type="Proteomes" id="UP001151752"/>
    </source>
</evidence>
<dbReference type="EMBL" id="JAPFFM010000002">
    <property type="protein sequence ID" value="KAJ6771578.1"/>
    <property type="molecule type" value="Genomic_DNA"/>
</dbReference>
<keyword evidence="2" id="KW-1185">Reference proteome</keyword>
<proteinExistence type="predicted"/>
<protein>
    <submittedName>
        <fullName evidence="1">Uncharacterized protein</fullName>
    </submittedName>
</protein>
<sequence>MPQIIPLRLNSSKRNPPKPMQLHGQNGTVFRFFTSPQLTTDTGNDTAIIKGLDGEEIVADVAAVVVVSHSSSK</sequence>
<accession>A0A9Q0WT13</accession>
<dbReference type="Proteomes" id="UP001151752">
    <property type="component" value="Chromosome 10"/>
</dbReference>
<dbReference type="AlphaFoldDB" id="A0A9Q0WT13"/>
<evidence type="ECO:0000313" key="1">
    <source>
        <dbReference type="EMBL" id="KAJ6771578.1"/>
    </source>
</evidence>
<reference evidence="1" key="2">
    <citation type="journal article" date="2023" name="Int. J. Mol. Sci.">
        <title>De Novo Assembly and Annotation of 11 Diverse Shrub Willow (Salix) Genomes Reveals Novel Gene Organization in Sex-Linked Regions.</title>
        <authorList>
            <person name="Hyden B."/>
            <person name="Feng K."/>
            <person name="Yates T.B."/>
            <person name="Jawdy S."/>
            <person name="Cereghino C."/>
            <person name="Smart L.B."/>
            <person name="Muchero W."/>
        </authorList>
    </citation>
    <scope>NUCLEOTIDE SEQUENCE</scope>
    <source>
        <tissue evidence="1">Shoot tip</tissue>
    </source>
</reference>
<comment type="caution">
    <text evidence="1">The sequence shown here is derived from an EMBL/GenBank/DDBJ whole genome shotgun (WGS) entry which is preliminary data.</text>
</comment>
<organism evidence="1 2">
    <name type="scientific">Salix koriyanagi</name>
    <dbReference type="NCBI Taxonomy" id="2511006"/>
    <lineage>
        <taxon>Eukaryota</taxon>
        <taxon>Viridiplantae</taxon>
        <taxon>Streptophyta</taxon>
        <taxon>Embryophyta</taxon>
        <taxon>Tracheophyta</taxon>
        <taxon>Spermatophyta</taxon>
        <taxon>Magnoliopsida</taxon>
        <taxon>eudicotyledons</taxon>
        <taxon>Gunneridae</taxon>
        <taxon>Pentapetalae</taxon>
        <taxon>rosids</taxon>
        <taxon>fabids</taxon>
        <taxon>Malpighiales</taxon>
        <taxon>Salicaceae</taxon>
        <taxon>Saliceae</taxon>
        <taxon>Salix</taxon>
    </lineage>
</organism>
<gene>
    <name evidence="1" type="ORF">OIU74_017923</name>
</gene>
<reference evidence="1" key="1">
    <citation type="submission" date="2022-11" db="EMBL/GenBank/DDBJ databases">
        <authorList>
            <person name="Hyden B.L."/>
            <person name="Feng K."/>
            <person name="Yates T."/>
            <person name="Jawdy S."/>
            <person name="Smart L.B."/>
            <person name="Muchero W."/>
        </authorList>
    </citation>
    <scope>NUCLEOTIDE SEQUENCE</scope>
    <source>
        <tissue evidence="1">Shoot tip</tissue>
    </source>
</reference>
<name>A0A9Q0WT13_9ROSI</name>